<sequence>MAEDIKAANFKICGVCGDKAMGYNFNAITCESCKAFFRRNALKTKDFKCPFNNDCKVDVITRRFCQRCRLNKCLEIGMKKEWILTDEEKQLKNAKIKENRQKRYVPYQCHKKKCVESTIKRIHSYSPVEVRNITDFCKHRARFIKIKKRRKTLFTPEPSCPASLLFGDSVEKQADSCSDSNEMMSLTSEHGSGVFSDSELNQNSIPVTLVSDESGIIFNSDKEKQTKHSLGSDLSPSLVKTNSKKQSTLSALINSNPPSSVPKLPTSLLENGVDESHVSSSTVHTDIQSSRASRLNGSFDPFIPDSLDYYKISSDLNPSHFSNQSKKDDSIIPRSVIDLAVKVEFDDIPLQSQDYCEEKLTEAEKAKLTELIIANEVLKMPLSYGNPDPSLLDVINMTDHAIRRLIKMSKRIYSFKTLCQEDQISLLKGGCTELMLLRSVMTYDPEKDCWQGPQTVSIKVDILKEARGNIYEEHKRFINSFDPLWRSNENIMLILSAITLFTPERPNIVHKNVIRFEQESYYYLLQRYLHTIYSEWEARSSYLMLISKLEELHLLNENHVRIFLDVNPKDVEPLLIEIFDLKH</sequence>
<evidence type="ECO:0000256" key="1">
    <source>
        <dbReference type="ARBA" id="ARBA00022723"/>
    </source>
</evidence>
<dbReference type="Proteomes" id="UP000694941">
    <property type="component" value="Unplaced"/>
</dbReference>
<dbReference type="InterPro" id="IPR000536">
    <property type="entry name" value="Nucl_hrmn_rcpt_lig-bd"/>
</dbReference>
<evidence type="ECO:0000259" key="11">
    <source>
        <dbReference type="PROSITE" id="PS51030"/>
    </source>
</evidence>
<dbReference type="PRINTS" id="PR00398">
    <property type="entry name" value="STRDHORMONER"/>
</dbReference>
<keyword evidence="1 9" id="KW-0479">Metal-binding</keyword>
<organism evidence="13 15">
    <name type="scientific">Limulus polyphemus</name>
    <name type="common">Atlantic horseshoe crab</name>
    <dbReference type="NCBI Taxonomy" id="6850"/>
    <lineage>
        <taxon>Eukaryota</taxon>
        <taxon>Metazoa</taxon>
        <taxon>Ecdysozoa</taxon>
        <taxon>Arthropoda</taxon>
        <taxon>Chelicerata</taxon>
        <taxon>Merostomata</taxon>
        <taxon>Xiphosura</taxon>
        <taxon>Limulidae</taxon>
        <taxon>Limulus</taxon>
    </lineage>
</organism>
<dbReference type="CDD" id="cd06966">
    <property type="entry name" value="NR_DBD_CAR"/>
    <property type="match status" value="1"/>
</dbReference>
<dbReference type="Pfam" id="PF00104">
    <property type="entry name" value="Hormone_recep"/>
    <property type="match status" value="1"/>
</dbReference>
<keyword evidence="7 9" id="KW-0675">Receptor</keyword>
<keyword evidence="13" id="KW-1185">Reference proteome</keyword>
<feature type="domain" description="NR LBD" evidence="12">
    <location>
        <begin position="352"/>
        <end position="583"/>
    </location>
</feature>
<feature type="compositionally biased region" description="Polar residues" evidence="10">
    <location>
        <begin position="177"/>
        <end position="190"/>
    </location>
</feature>
<evidence type="ECO:0000313" key="13">
    <source>
        <dbReference type="Proteomes" id="UP000694941"/>
    </source>
</evidence>
<comment type="similarity">
    <text evidence="9">Belongs to the nuclear hormone receptor family.</text>
</comment>
<dbReference type="Gene3D" id="3.30.50.10">
    <property type="entry name" value="Erythroid Transcription Factor GATA-1, subunit A"/>
    <property type="match status" value="1"/>
</dbReference>
<evidence type="ECO:0000256" key="10">
    <source>
        <dbReference type="SAM" id="MobiDB-lite"/>
    </source>
</evidence>
<dbReference type="PROSITE" id="PS51030">
    <property type="entry name" value="NUCLEAR_REC_DBD_2"/>
    <property type="match status" value="1"/>
</dbReference>
<dbReference type="GeneID" id="106474146"/>
<dbReference type="CDD" id="cd06929">
    <property type="entry name" value="NR_LBD_F1"/>
    <property type="match status" value="1"/>
</dbReference>
<keyword evidence="5 9" id="KW-0238">DNA-binding</keyword>
<keyword evidence="3 9" id="KW-0862">Zinc</keyword>
<dbReference type="PROSITE" id="PS51843">
    <property type="entry name" value="NR_LBD"/>
    <property type="match status" value="1"/>
</dbReference>
<dbReference type="InterPro" id="IPR001628">
    <property type="entry name" value="Znf_hrmn_rcpt"/>
</dbReference>
<protein>
    <submittedName>
        <fullName evidence="14 15">Nuclear hormone receptor HR96-like</fullName>
    </submittedName>
</protein>
<dbReference type="PRINTS" id="PR00047">
    <property type="entry name" value="STROIDFINGER"/>
</dbReference>
<dbReference type="InterPro" id="IPR035500">
    <property type="entry name" value="NHR-like_dom_sf"/>
</dbReference>
<dbReference type="SMART" id="SM00399">
    <property type="entry name" value="ZnF_C4"/>
    <property type="match status" value="1"/>
</dbReference>
<evidence type="ECO:0000256" key="3">
    <source>
        <dbReference type="ARBA" id="ARBA00022833"/>
    </source>
</evidence>
<dbReference type="PANTHER" id="PTHR24082:SF283">
    <property type="entry name" value="NUCLEAR HORMONE RECEPTOR HR96"/>
    <property type="match status" value="1"/>
</dbReference>
<evidence type="ECO:0000256" key="2">
    <source>
        <dbReference type="ARBA" id="ARBA00022771"/>
    </source>
</evidence>
<evidence type="ECO:0000256" key="8">
    <source>
        <dbReference type="ARBA" id="ARBA00023242"/>
    </source>
</evidence>
<dbReference type="Gene3D" id="1.10.565.10">
    <property type="entry name" value="Retinoid X Receptor"/>
    <property type="match status" value="1"/>
</dbReference>
<comment type="subcellular location">
    <subcellularLocation>
        <location evidence="9">Nucleus</location>
    </subcellularLocation>
</comment>
<dbReference type="SUPFAM" id="SSF57716">
    <property type="entry name" value="Glucocorticoid receptor-like (DNA-binding domain)"/>
    <property type="match status" value="1"/>
</dbReference>
<evidence type="ECO:0000256" key="7">
    <source>
        <dbReference type="ARBA" id="ARBA00023170"/>
    </source>
</evidence>
<name>A0ABM1TQR7_LIMPO</name>
<dbReference type="SUPFAM" id="SSF48508">
    <property type="entry name" value="Nuclear receptor ligand-binding domain"/>
    <property type="match status" value="1"/>
</dbReference>
<dbReference type="InterPro" id="IPR050234">
    <property type="entry name" value="Nuclear_hormone_rcpt_NR1"/>
</dbReference>
<dbReference type="SMART" id="SM00430">
    <property type="entry name" value="HOLI"/>
    <property type="match status" value="1"/>
</dbReference>
<feature type="domain" description="Nuclear receptor" evidence="11">
    <location>
        <begin position="10"/>
        <end position="85"/>
    </location>
</feature>
<evidence type="ECO:0000313" key="14">
    <source>
        <dbReference type="RefSeq" id="XP_013790291.1"/>
    </source>
</evidence>
<evidence type="ECO:0000256" key="6">
    <source>
        <dbReference type="ARBA" id="ARBA00023163"/>
    </source>
</evidence>
<reference evidence="14 15" key="1">
    <citation type="submission" date="2025-05" db="UniProtKB">
        <authorList>
            <consortium name="RefSeq"/>
        </authorList>
    </citation>
    <scope>IDENTIFICATION</scope>
    <source>
        <tissue evidence="14 15">Muscle</tissue>
    </source>
</reference>
<accession>A0ABM1TQR7</accession>
<keyword evidence="4 9" id="KW-0805">Transcription regulation</keyword>
<proteinExistence type="inferred from homology"/>
<dbReference type="RefSeq" id="XP_022258223.1">
    <property type="nucleotide sequence ID" value="XM_022402515.1"/>
</dbReference>
<dbReference type="InterPro" id="IPR001723">
    <property type="entry name" value="Nuclear_hrmn_rcpt"/>
</dbReference>
<evidence type="ECO:0000259" key="12">
    <source>
        <dbReference type="PROSITE" id="PS51843"/>
    </source>
</evidence>
<gene>
    <name evidence="14 15" type="primary">LOC106474146</name>
</gene>
<evidence type="ECO:0000256" key="5">
    <source>
        <dbReference type="ARBA" id="ARBA00023125"/>
    </source>
</evidence>
<keyword evidence="2 9" id="KW-0863">Zinc-finger</keyword>
<evidence type="ECO:0000256" key="4">
    <source>
        <dbReference type="ARBA" id="ARBA00023015"/>
    </source>
</evidence>
<dbReference type="PANTHER" id="PTHR24082">
    <property type="entry name" value="NUCLEAR HORMONE RECEPTOR"/>
    <property type="match status" value="1"/>
</dbReference>
<feature type="region of interest" description="Disordered" evidence="10">
    <location>
        <begin position="177"/>
        <end position="197"/>
    </location>
</feature>
<dbReference type="InterPro" id="IPR013088">
    <property type="entry name" value="Znf_NHR/GATA"/>
</dbReference>
<evidence type="ECO:0000313" key="15">
    <source>
        <dbReference type="RefSeq" id="XP_022258223.1"/>
    </source>
</evidence>
<dbReference type="PROSITE" id="PS00031">
    <property type="entry name" value="NUCLEAR_REC_DBD_1"/>
    <property type="match status" value="1"/>
</dbReference>
<keyword evidence="6 9" id="KW-0804">Transcription</keyword>
<dbReference type="Pfam" id="PF00105">
    <property type="entry name" value="zf-C4"/>
    <property type="match status" value="1"/>
</dbReference>
<keyword evidence="8 9" id="KW-0539">Nucleus</keyword>
<dbReference type="RefSeq" id="XP_013790291.1">
    <property type="nucleotide sequence ID" value="XM_013934837.2"/>
</dbReference>
<evidence type="ECO:0000256" key="9">
    <source>
        <dbReference type="RuleBase" id="RU004334"/>
    </source>
</evidence>